<keyword evidence="3" id="KW-1003">Cell membrane</keyword>
<evidence type="ECO:0000256" key="8">
    <source>
        <dbReference type="ARBA" id="ARBA00022989"/>
    </source>
</evidence>
<evidence type="ECO:0000256" key="7">
    <source>
        <dbReference type="ARBA" id="ARBA00022982"/>
    </source>
</evidence>
<reference evidence="14 15" key="1">
    <citation type="submission" date="2015-07" db="EMBL/GenBank/DDBJ databases">
        <title>A draft genome sequence of Mycobacterium wolinskyi.</title>
        <authorList>
            <person name="de Man T.J."/>
            <person name="Perry K.A."/>
            <person name="Coulliette A.D."/>
            <person name="Jensen B."/>
            <person name="Toney N.C."/>
            <person name="Limbago B.M."/>
            <person name="Noble-Wang J."/>
        </authorList>
    </citation>
    <scope>NUCLEOTIDE SEQUENCE [LARGE SCALE GENOMIC DNA]</scope>
    <source>
        <strain evidence="14 15">CDC_01</strain>
    </source>
</reference>
<evidence type="ECO:0000256" key="1">
    <source>
        <dbReference type="ARBA" id="ARBA00004651"/>
    </source>
</evidence>
<sequence length="195" mass="21080">MTAARHAASTRVFHWLTALLVFAALFVGFVMVNSIASYATLLVVHKTLGVAILVVVVLRIGNRLFHRGPPLPPTVGTLERKVIVMSEFSLYGLLVVQPLVGWAMLSAAGNRVTIGGVTLPRIAPFSGDLYGLLRQTHTVIAYLLMAVIAAHVSAVLLHTVTLRDGMLQRMSFRLPLRAAHAQPGSASRDDEPAER</sequence>
<dbReference type="InterPro" id="IPR052168">
    <property type="entry name" value="Cytochrome_b561_oxidase"/>
</dbReference>
<evidence type="ECO:0000256" key="4">
    <source>
        <dbReference type="ARBA" id="ARBA00022617"/>
    </source>
</evidence>
<dbReference type="Pfam" id="PF01292">
    <property type="entry name" value="Ni_hydr_CYTB"/>
    <property type="match status" value="1"/>
</dbReference>
<dbReference type="EMBL" id="LGTW01000013">
    <property type="protein sequence ID" value="KWX22495.1"/>
    <property type="molecule type" value="Genomic_DNA"/>
</dbReference>
<gene>
    <name evidence="14" type="ORF">AFM11_20310</name>
</gene>
<dbReference type="GO" id="GO:0046872">
    <property type="term" value="F:metal ion binding"/>
    <property type="evidence" value="ECO:0007669"/>
    <property type="project" value="UniProtKB-KW"/>
</dbReference>
<evidence type="ECO:0000256" key="11">
    <source>
        <dbReference type="ARBA" id="ARBA00037975"/>
    </source>
</evidence>
<evidence type="ECO:0000256" key="12">
    <source>
        <dbReference type="SAM" id="Phobius"/>
    </source>
</evidence>
<dbReference type="InterPro" id="IPR011577">
    <property type="entry name" value="Cyt_b561_bac/Ni-Hgenase"/>
</dbReference>
<keyword evidence="4" id="KW-0349">Heme</keyword>
<evidence type="ECO:0000313" key="15">
    <source>
        <dbReference type="Proteomes" id="UP000070612"/>
    </source>
</evidence>
<evidence type="ECO:0000256" key="3">
    <source>
        <dbReference type="ARBA" id="ARBA00022475"/>
    </source>
</evidence>
<evidence type="ECO:0000259" key="13">
    <source>
        <dbReference type="Pfam" id="PF01292"/>
    </source>
</evidence>
<dbReference type="GO" id="GO:0020037">
    <property type="term" value="F:heme binding"/>
    <property type="evidence" value="ECO:0007669"/>
    <property type="project" value="TreeGrafter"/>
</dbReference>
<feature type="transmembrane region" description="Helical" evidence="12">
    <location>
        <begin position="38"/>
        <end position="61"/>
    </location>
</feature>
<name>A0A132PJI2_9MYCO</name>
<keyword evidence="5 12" id="KW-0812">Transmembrane</keyword>
<accession>A0A132PJI2</accession>
<dbReference type="InterPro" id="IPR016174">
    <property type="entry name" value="Di-haem_cyt_TM"/>
</dbReference>
<keyword evidence="15" id="KW-1185">Reference proteome</keyword>
<keyword evidence="8 12" id="KW-1133">Transmembrane helix</keyword>
<dbReference type="SUPFAM" id="SSF81342">
    <property type="entry name" value="Transmembrane di-heme cytochromes"/>
    <property type="match status" value="1"/>
</dbReference>
<keyword evidence="2" id="KW-0813">Transport</keyword>
<evidence type="ECO:0000256" key="5">
    <source>
        <dbReference type="ARBA" id="ARBA00022692"/>
    </source>
</evidence>
<evidence type="ECO:0000256" key="6">
    <source>
        <dbReference type="ARBA" id="ARBA00022723"/>
    </source>
</evidence>
<dbReference type="PANTHER" id="PTHR30529">
    <property type="entry name" value="CYTOCHROME B561"/>
    <property type="match status" value="1"/>
</dbReference>
<feature type="transmembrane region" description="Helical" evidence="12">
    <location>
        <begin position="139"/>
        <end position="160"/>
    </location>
</feature>
<dbReference type="GO" id="GO:0005886">
    <property type="term" value="C:plasma membrane"/>
    <property type="evidence" value="ECO:0007669"/>
    <property type="project" value="UniProtKB-SubCell"/>
</dbReference>
<proteinExistence type="inferred from homology"/>
<dbReference type="Proteomes" id="UP000070612">
    <property type="component" value="Unassembled WGS sequence"/>
</dbReference>
<dbReference type="AlphaFoldDB" id="A0A132PJI2"/>
<keyword evidence="9" id="KW-0408">Iron</keyword>
<dbReference type="GO" id="GO:0022904">
    <property type="term" value="P:respiratory electron transport chain"/>
    <property type="evidence" value="ECO:0007669"/>
    <property type="project" value="InterPro"/>
</dbReference>
<dbReference type="RefSeq" id="WP_084356749.1">
    <property type="nucleotide sequence ID" value="NZ_LGTW01000013.1"/>
</dbReference>
<dbReference type="GO" id="GO:0009055">
    <property type="term" value="F:electron transfer activity"/>
    <property type="evidence" value="ECO:0007669"/>
    <property type="project" value="InterPro"/>
</dbReference>
<comment type="caution">
    <text evidence="14">The sequence shown here is derived from an EMBL/GenBank/DDBJ whole genome shotgun (WGS) entry which is preliminary data.</text>
</comment>
<organism evidence="14 15">
    <name type="scientific">Mycolicibacterium wolinskyi</name>
    <dbReference type="NCBI Taxonomy" id="59750"/>
    <lineage>
        <taxon>Bacteria</taxon>
        <taxon>Bacillati</taxon>
        <taxon>Actinomycetota</taxon>
        <taxon>Actinomycetes</taxon>
        <taxon>Mycobacteriales</taxon>
        <taxon>Mycobacteriaceae</taxon>
        <taxon>Mycolicibacterium</taxon>
    </lineage>
</organism>
<keyword evidence="7" id="KW-0249">Electron transport</keyword>
<evidence type="ECO:0000256" key="2">
    <source>
        <dbReference type="ARBA" id="ARBA00022448"/>
    </source>
</evidence>
<evidence type="ECO:0000256" key="9">
    <source>
        <dbReference type="ARBA" id="ARBA00023004"/>
    </source>
</evidence>
<comment type="subcellular location">
    <subcellularLocation>
        <location evidence="1">Cell membrane</location>
        <topology evidence="1">Multi-pass membrane protein</topology>
    </subcellularLocation>
</comment>
<keyword evidence="10 12" id="KW-0472">Membrane</keyword>
<dbReference type="PANTHER" id="PTHR30529:SF6">
    <property type="entry name" value="BLL0291 PROTEIN"/>
    <property type="match status" value="1"/>
</dbReference>
<feature type="domain" description="Cytochrome b561 bacterial/Ni-hydrogenase" evidence="13">
    <location>
        <begin position="5"/>
        <end position="170"/>
    </location>
</feature>
<comment type="similarity">
    <text evidence="11">Belongs to the cytochrome b561 family.</text>
</comment>
<dbReference type="Gene3D" id="1.20.950.20">
    <property type="entry name" value="Transmembrane di-heme cytochromes, Chain C"/>
    <property type="match status" value="1"/>
</dbReference>
<feature type="transmembrane region" description="Helical" evidence="12">
    <location>
        <begin position="82"/>
        <end position="105"/>
    </location>
</feature>
<protein>
    <submittedName>
        <fullName evidence="14">Cytochrome B561</fullName>
    </submittedName>
</protein>
<feature type="transmembrane region" description="Helical" evidence="12">
    <location>
        <begin position="12"/>
        <end position="32"/>
    </location>
</feature>
<evidence type="ECO:0000256" key="10">
    <source>
        <dbReference type="ARBA" id="ARBA00023136"/>
    </source>
</evidence>
<evidence type="ECO:0000313" key="14">
    <source>
        <dbReference type="EMBL" id="KWX22495.1"/>
    </source>
</evidence>
<keyword evidence="6" id="KW-0479">Metal-binding</keyword>